<keyword evidence="2" id="KW-1185">Reference proteome</keyword>
<reference evidence="2" key="1">
    <citation type="submission" date="2012-06" db="EMBL/GenBank/DDBJ databases">
        <title>The complete genome of Belliella baltica DSM 15883.</title>
        <authorList>
            <person name="Lucas S."/>
            <person name="Copeland A."/>
            <person name="Lapidus A."/>
            <person name="Goodwin L."/>
            <person name="Pitluck S."/>
            <person name="Peters L."/>
            <person name="Mikhailova N."/>
            <person name="Davenport K."/>
            <person name="Kyrpides N."/>
            <person name="Mavromatis K."/>
            <person name="Pagani I."/>
            <person name="Ivanova N."/>
            <person name="Ovchinnikova G."/>
            <person name="Zeytun A."/>
            <person name="Detter J.C."/>
            <person name="Han C."/>
            <person name="Land M."/>
            <person name="Hauser L."/>
            <person name="Markowitz V."/>
            <person name="Cheng J.-F."/>
            <person name="Hugenholtz P."/>
            <person name="Woyke T."/>
            <person name="Wu D."/>
            <person name="Tindall B."/>
            <person name="Pomrenke H."/>
            <person name="Brambilla E."/>
            <person name="Klenk H.-P."/>
            <person name="Eisen J.A."/>
        </authorList>
    </citation>
    <scope>NUCLEOTIDE SEQUENCE [LARGE SCALE GENOMIC DNA]</scope>
    <source>
        <strain evidence="2">DSM 15883 / CIP 108006 / LMG 21964 / BA134</strain>
    </source>
</reference>
<dbReference type="eggNOG" id="ENOG5032QF7">
    <property type="taxonomic scope" value="Bacteria"/>
</dbReference>
<dbReference type="EMBL" id="CP003281">
    <property type="protein sequence ID" value="AFL83668.1"/>
    <property type="molecule type" value="Genomic_DNA"/>
</dbReference>
<sequence>MKIPFPYSHTHCQAAQANANTQAWQRVCLSQRSTKPTENRADEEEARLPNITYTQAGVSYFVGQESGIFEVQFFVGSSVVKCPACV</sequence>
<name>I3Z350_BELBD</name>
<gene>
    <name evidence="1" type="ordered locus">Belba_1027</name>
</gene>
<dbReference type="KEGG" id="bbd:Belba_1027"/>
<dbReference type="HOGENOM" id="CLU_194612_0_0_10"/>
<accession>I3Z350</accession>
<evidence type="ECO:0000313" key="2">
    <source>
        <dbReference type="Proteomes" id="UP000006050"/>
    </source>
</evidence>
<dbReference type="STRING" id="866536.Belba_1027"/>
<dbReference type="Proteomes" id="UP000006050">
    <property type="component" value="Chromosome"/>
</dbReference>
<dbReference type="AlphaFoldDB" id="I3Z350"/>
<protein>
    <submittedName>
        <fullName evidence="1">Uncharacterized protein</fullName>
    </submittedName>
</protein>
<evidence type="ECO:0000313" key="1">
    <source>
        <dbReference type="EMBL" id="AFL83668.1"/>
    </source>
</evidence>
<proteinExistence type="predicted"/>
<organism evidence="1 2">
    <name type="scientific">Belliella baltica (strain DSM 15883 / CIP 108006 / LMG 21964 / BA134)</name>
    <dbReference type="NCBI Taxonomy" id="866536"/>
    <lineage>
        <taxon>Bacteria</taxon>
        <taxon>Pseudomonadati</taxon>
        <taxon>Bacteroidota</taxon>
        <taxon>Cytophagia</taxon>
        <taxon>Cytophagales</taxon>
        <taxon>Cyclobacteriaceae</taxon>
        <taxon>Belliella</taxon>
    </lineage>
</organism>